<dbReference type="EMBL" id="JAOQAV010000153">
    <property type="protein sequence ID" value="KAJ4176781.1"/>
    <property type="molecule type" value="Genomic_DNA"/>
</dbReference>
<organism evidence="3 4">
    <name type="scientific">Fusarium falciforme</name>
    <dbReference type="NCBI Taxonomy" id="195108"/>
    <lineage>
        <taxon>Eukaryota</taxon>
        <taxon>Fungi</taxon>
        <taxon>Dikarya</taxon>
        <taxon>Ascomycota</taxon>
        <taxon>Pezizomycotina</taxon>
        <taxon>Sordariomycetes</taxon>
        <taxon>Hypocreomycetidae</taxon>
        <taxon>Hypocreales</taxon>
        <taxon>Nectriaceae</taxon>
        <taxon>Fusarium</taxon>
        <taxon>Fusarium solani species complex</taxon>
    </lineage>
</organism>
<evidence type="ECO:0000256" key="1">
    <source>
        <dbReference type="SAM" id="Coils"/>
    </source>
</evidence>
<feature type="coiled-coil region" evidence="1">
    <location>
        <begin position="142"/>
        <end position="169"/>
    </location>
</feature>
<sequence>MLSSKEYTLQMVKNDGKVSEYWDPSTRKKRFRWPEGLVNEILGETSTLSSVLERILRDSTPEEEVGPSEHNSGEMTAANPKAPTQPTGRTTEPIVIDDDEDEDDFPDSEGDIEMGDITTSLAKTVLSNETKSRKTRADFDAAQMEEALRLSLQDEIARLQQLVQDQSRQHQNVHNV</sequence>
<feature type="region of interest" description="Disordered" evidence="2">
    <location>
        <begin position="56"/>
        <end position="113"/>
    </location>
</feature>
<gene>
    <name evidence="3" type="ORF">NW755_014227</name>
</gene>
<evidence type="ECO:0000256" key="2">
    <source>
        <dbReference type="SAM" id="MobiDB-lite"/>
    </source>
</evidence>
<keyword evidence="1" id="KW-0175">Coiled coil</keyword>
<comment type="caution">
    <text evidence="3">The sequence shown here is derived from an EMBL/GenBank/DDBJ whole genome shotgun (WGS) entry which is preliminary data.</text>
</comment>
<dbReference type="AlphaFoldDB" id="A0A9W8QRT5"/>
<protein>
    <submittedName>
        <fullName evidence="3">Uncharacterized protein</fullName>
    </submittedName>
</protein>
<evidence type="ECO:0000313" key="3">
    <source>
        <dbReference type="EMBL" id="KAJ4176781.1"/>
    </source>
</evidence>
<feature type="compositionally biased region" description="Acidic residues" evidence="2">
    <location>
        <begin position="95"/>
        <end position="113"/>
    </location>
</feature>
<name>A0A9W8QRT5_9HYPO</name>
<evidence type="ECO:0000313" key="4">
    <source>
        <dbReference type="Proteomes" id="UP001152087"/>
    </source>
</evidence>
<keyword evidence="4" id="KW-1185">Reference proteome</keyword>
<accession>A0A9W8QRT5</accession>
<proteinExistence type="predicted"/>
<reference evidence="3" key="1">
    <citation type="submission" date="2022-09" db="EMBL/GenBank/DDBJ databases">
        <title>Fusarium specimens isolated from Avocado Roots.</title>
        <authorList>
            <person name="Stajich J."/>
            <person name="Roper C."/>
            <person name="Heimlech-Rivalta G."/>
        </authorList>
    </citation>
    <scope>NUCLEOTIDE SEQUENCE</scope>
    <source>
        <strain evidence="3">A02</strain>
    </source>
</reference>
<dbReference type="Proteomes" id="UP001152087">
    <property type="component" value="Unassembled WGS sequence"/>
</dbReference>